<dbReference type="InterPro" id="IPR007624">
    <property type="entry name" value="RNA_pol_sigma70_r3"/>
</dbReference>
<keyword evidence="1" id="KW-0805">Transcription regulation</keyword>
<dbReference type="STRING" id="39060.SAMN05660706_105144"/>
<dbReference type="InterPro" id="IPR009042">
    <property type="entry name" value="RNA_pol_sigma70_r1_2"/>
</dbReference>
<evidence type="ECO:0000313" key="6">
    <source>
        <dbReference type="EMBL" id="SFR00603.1"/>
    </source>
</evidence>
<evidence type="ECO:0000313" key="7">
    <source>
        <dbReference type="Proteomes" id="UP000199584"/>
    </source>
</evidence>
<dbReference type="Pfam" id="PF04542">
    <property type="entry name" value="Sigma70_r2"/>
    <property type="match status" value="1"/>
</dbReference>
<evidence type="ECO:0000256" key="1">
    <source>
        <dbReference type="ARBA" id="ARBA00023015"/>
    </source>
</evidence>
<dbReference type="AlphaFoldDB" id="A0A1I6D5B8"/>
<dbReference type="EMBL" id="FOYM01000005">
    <property type="protein sequence ID" value="SFR00603.1"/>
    <property type="molecule type" value="Genomic_DNA"/>
</dbReference>
<dbReference type="GO" id="GO:0006352">
    <property type="term" value="P:DNA-templated transcription initiation"/>
    <property type="evidence" value="ECO:0007669"/>
    <property type="project" value="InterPro"/>
</dbReference>
<evidence type="ECO:0000259" key="5">
    <source>
        <dbReference type="PROSITE" id="PS00716"/>
    </source>
</evidence>
<evidence type="ECO:0000256" key="4">
    <source>
        <dbReference type="ARBA" id="ARBA00023163"/>
    </source>
</evidence>
<dbReference type="InterPro" id="IPR007627">
    <property type="entry name" value="RNA_pol_sigma70_r2"/>
</dbReference>
<dbReference type="Gene3D" id="1.10.10.10">
    <property type="entry name" value="Winged helix-like DNA-binding domain superfamily/Winged helix DNA-binding domain"/>
    <property type="match status" value="2"/>
</dbReference>
<dbReference type="InterPro" id="IPR013324">
    <property type="entry name" value="RNA_pol_sigma_r3/r4-like"/>
</dbReference>
<accession>A0A1I6D5B8</accession>
<keyword evidence="4" id="KW-0804">Transcription</keyword>
<dbReference type="PANTHER" id="PTHR30603">
    <property type="entry name" value="RNA POLYMERASE SIGMA FACTOR RPO"/>
    <property type="match status" value="1"/>
</dbReference>
<dbReference type="InterPro" id="IPR013325">
    <property type="entry name" value="RNA_pol_sigma_r2"/>
</dbReference>
<dbReference type="Proteomes" id="UP000199584">
    <property type="component" value="Unassembled WGS sequence"/>
</dbReference>
<dbReference type="Pfam" id="PF04545">
    <property type="entry name" value="Sigma70_r4"/>
    <property type="match status" value="1"/>
</dbReference>
<keyword evidence="2" id="KW-0731">Sigma factor</keyword>
<keyword evidence="7" id="KW-1185">Reference proteome</keyword>
<dbReference type="InterPro" id="IPR000943">
    <property type="entry name" value="RNA_pol_sigma70"/>
</dbReference>
<dbReference type="GO" id="GO:0003677">
    <property type="term" value="F:DNA binding"/>
    <property type="evidence" value="ECO:0007669"/>
    <property type="project" value="UniProtKB-KW"/>
</dbReference>
<dbReference type="PROSITE" id="PS00716">
    <property type="entry name" value="SIGMA70_2"/>
    <property type="match status" value="1"/>
</dbReference>
<dbReference type="InterPro" id="IPR007630">
    <property type="entry name" value="RNA_pol_sigma70_r4"/>
</dbReference>
<evidence type="ECO:0000256" key="3">
    <source>
        <dbReference type="ARBA" id="ARBA00023125"/>
    </source>
</evidence>
<feature type="domain" description="RNA polymerase sigma-70" evidence="5">
    <location>
        <begin position="434"/>
        <end position="460"/>
    </location>
</feature>
<dbReference type="CDD" id="cd06171">
    <property type="entry name" value="Sigma70_r4"/>
    <property type="match status" value="1"/>
</dbReference>
<dbReference type="RefSeq" id="WP_092482312.1">
    <property type="nucleotide sequence ID" value="NZ_FOYM01000005.1"/>
</dbReference>
<dbReference type="OrthoDB" id="9809557at2"/>
<dbReference type="PANTHER" id="PTHR30603:SF47">
    <property type="entry name" value="RNA POLYMERASE SIGMA FACTOR SIGD, CHLOROPLASTIC"/>
    <property type="match status" value="1"/>
</dbReference>
<dbReference type="InterPro" id="IPR014284">
    <property type="entry name" value="RNA_pol_sigma-70_dom"/>
</dbReference>
<keyword evidence="3" id="KW-0238">DNA-binding</keyword>
<evidence type="ECO:0000256" key="2">
    <source>
        <dbReference type="ARBA" id="ARBA00023082"/>
    </source>
</evidence>
<proteinExistence type="predicted"/>
<dbReference type="SUPFAM" id="SSF88946">
    <property type="entry name" value="Sigma2 domain of RNA polymerase sigma factors"/>
    <property type="match status" value="1"/>
</dbReference>
<dbReference type="Gene3D" id="1.10.601.10">
    <property type="entry name" value="RNA Polymerase Primary Sigma Factor"/>
    <property type="match status" value="1"/>
</dbReference>
<dbReference type="GO" id="GO:0016987">
    <property type="term" value="F:sigma factor activity"/>
    <property type="evidence" value="ECO:0007669"/>
    <property type="project" value="UniProtKB-KW"/>
</dbReference>
<organism evidence="6 7">
    <name type="scientific">Desulfoscipio geothermicus DSM 3669</name>
    <dbReference type="NCBI Taxonomy" id="1121426"/>
    <lineage>
        <taxon>Bacteria</taxon>
        <taxon>Bacillati</taxon>
        <taxon>Bacillota</taxon>
        <taxon>Clostridia</taxon>
        <taxon>Eubacteriales</taxon>
        <taxon>Desulfallaceae</taxon>
        <taxon>Desulfoscipio</taxon>
    </lineage>
</organism>
<dbReference type="InterPro" id="IPR036388">
    <property type="entry name" value="WH-like_DNA-bd_sf"/>
</dbReference>
<dbReference type="Pfam" id="PF04539">
    <property type="entry name" value="Sigma70_r3"/>
    <property type="match status" value="1"/>
</dbReference>
<dbReference type="SUPFAM" id="SSF88659">
    <property type="entry name" value="Sigma3 and sigma4 domains of RNA polymerase sigma factors"/>
    <property type="match status" value="2"/>
</dbReference>
<dbReference type="PRINTS" id="PR00046">
    <property type="entry name" value="SIGMA70FCT"/>
</dbReference>
<sequence>MVNKEAAYTNLVHKYLAKKNQKQSISVKEIINDFINIDKVPDYEKIKRFVAQLEKIGGKIIDKNLLLHNQKTHLNESSIYDEKPSYLTCKNQNIDKYNALAQKYLLKVNQNQVIDVIEIMEDYLDIDSEIDYTKLTKLVETLEKIGGRIIHKSVLKNTTIILTPVDDVLTTSGMRFSNADQEIEYSDNTFSANHVGDVITLLMRDLRNYPVLNPKEEYEVAKKCAQGDQEARNKLILSNIRLVISIAKRYCNNAGILRMDDLVSEGVTGLIKATEKFDYRKGYKFSTYATWWITQAITRAIADTARLIRLPVHLVDTCNKIRTTIKHLTFELQREPTMQELAMEMGMNREMLDQYLFYIENYMNEHPSLDAPANEEGDTPLRELVAIADYEGVEEEVMANILAEEIDNVLQLLTERESNVIAMRFGLHNQEPMTLEQIGQRYGVTRERIRQIEDKAFRRLRHPGKRKNLVGWLNN</sequence>
<name>A0A1I6D5B8_9FIRM</name>
<dbReference type="Pfam" id="PF00140">
    <property type="entry name" value="Sigma70_r1_2"/>
    <property type="match status" value="1"/>
</dbReference>
<gene>
    <name evidence="6" type="ORF">SAMN05660706_105144</name>
</gene>
<reference evidence="7" key="1">
    <citation type="submission" date="2016-10" db="EMBL/GenBank/DDBJ databases">
        <authorList>
            <person name="Varghese N."/>
            <person name="Submissions S."/>
        </authorList>
    </citation>
    <scope>NUCLEOTIDE SEQUENCE [LARGE SCALE GENOMIC DNA]</scope>
    <source>
        <strain evidence="7">DSM 3669</strain>
    </source>
</reference>
<protein>
    <submittedName>
        <fullName evidence="6">Sigma-70 factor, region 1.2</fullName>
    </submittedName>
</protein>
<dbReference type="InterPro" id="IPR050239">
    <property type="entry name" value="Sigma-70_RNA_pol_init_factors"/>
</dbReference>
<dbReference type="NCBIfam" id="TIGR02937">
    <property type="entry name" value="sigma70-ECF"/>
    <property type="match status" value="1"/>
</dbReference>